<feature type="chain" id="PRO_5018238286" description="Copper amine oxidase-like N-terminal domain-containing protein" evidence="1">
    <location>
        <begin position="25"/>
        <end position="634"/>
    </location>
</feature>
<organism evidence="3 4">
    <name type="scientific">Cohnella candidum</name>
    <dbReference type="NCBI Taxonomy" id="2674991"/>
    <lineage>
        <taxon>Bacteria</taxon>
        <taxon>Bacillati</taxon>
        <taxon>Bacillota</taxon>
        <taxon>Bacilli</taxon>
        <taxon>Bacillales</taxon>
        <taxon>Paenibacillaceae</taxon>
        <taxon>Cohnella</taxon>
    </lineage>
</organism>
<dbReference type="SUPFAM" id="SSF55383">
    <property type="entry name" value="Copper amine oxidase, domain N"/>
    <property type="match status" value="2"/>
</dbReference>
<keyword evidence="4" id="KW-1185">Reference proteome</keyword>
<proteinExistence type="predicted"/>
<dbReference type="EMBL" id="CP033433">
    <property type="protein sequence ID" value="AYQ74097.1"/>
    <property type="molecule type" value="Genomic_DNA"/>
</dbReference>
<feature type="signal peptide" evidence="1">
    <location>
        <begin position="1"/>
        <end position="24"/>
    </location>
</feature>
<dbReference type="InterPro" id="IPR036582">
    <property type="entry name" value="Mao_N_sf"/>
</dbReference>
<evidence type="ECO:0000259" key="2">
    <source>
        <dbReference type="Pfam" id="PF07833"/>
    </source>
</evidence>
<protein>
    <recommendedName>
        <fullName evidence="2">Copper amine oxidase-like N-terminal domain-containing protein</fullName>
    </recommendedName>
</protein>
<evidence type="ECO:0000313" key="4">
    <source>
        <dbReference type="Proteomes" id="UP000269097"/>
    </source>
</evidence>
<reference evidence="3 4" key="1">
    <citation type="submission" date="2018-10" db="EMBL/GenBank/DDBJ databases">
        <title>Genome Sequence of Cohnella sp.</title>
        <authorList>
            <person name="Srinivasan S."/>
            <person name="Kim M.K."/>
        </authorList>
    </citation>
    <scope>NUCLEOTIDE SEQUENCE [LARGE SCALE GENOMIC DNA]</scope>
    <source>
        <strain evidence="3 4">18JY8-7</strain>
    </source>
</reference>
<keyword evidence="1" id="KW-0732">Signal</keyword>
<dbReference type="Proteomes" id="UP000269097">
    <property type="component" value="Chromosome"/>
</dbReference>
<dbReference type="Gene3D" id="3.30.457.10">
    <property type="entry name" value="Copper amine oxidase-like, N-terminal domain"/>
    <property type="match status" value="1"/>
</dbReference>
<dbReference type="KEGG" id="coh:EAV92_16930"/>
<gene>
    <name evidence="3" type="ORF">EAV92_16930</name>
</gene>
<feature type="domain" description="Copper amine oxidase-like N-terminal" evidence="2">
    <location>
        <begin position="43"/>
        <end position="146"/>
    </location>
</feature>
<dbReference type="InterPro" id="IPR012854">
    <property type="entry name" value="Cu_amine_oxidase-like_N"/>
</dbReference>
<dbReference type="AlphaFoldDB" id="A0A3G3K224"/>
<accession>A0A3G3K224</accession>
<dbReference type="Gene3D" id="3.40.1000.10">
    <property type="entry name" value="Mog1/PsbP, alpha/beta/alpha sandwich"/>
    <property type="match status" value="1"/>
</dbReference>
<sequence length="634" mass="70700">MKNKIVAFALILSLLFAFALPAQAEQAATLDIKLKIGSKQMTVNGTASTITAPYLTGKTPMVPLAVITKALGAKLALKGAKTMTLTYLKHTVVATIDSKSATFDGKKITLPAAPVSKNNVTMVPTQVIEGLGAKVVYASSTKEIRITVAAAPAGSNPGAGSVIDSDAGKSKIGDSYYSWSMNYPTGLVQDYQSDNGDTLIFRDIKKEYYLGIFVTAAKDPMSPEDKRTELYKHLEGDETVVDKQSLPGPVWPYEKITTKMKDGFYYEFRGLQYNGYFYAVIYGKKASSIAELRKETGILDSFKPIFDSTDKSLKNLAKVIGQTKTLTNKEYGFSVSLPKEWSMDADSTTPYATTEDEDAYLWMDVTSLVAGDTVDAWVDRRNAKFEQTFITEYRKPTEKSDVVWNGIPAKMLKMSYSFDTQTWWEEYEIFAIQGNYRYYTEFAYPVNKKDANFPLLQSILNTMKVDFKVIENNFGNIPDENDIRDLTQTSVKTSTKYKYSVTVPKNWLLLNADMEQQVTGFRFSGGSFAVFAYDVPDPQSTMEAARQSILDKYSGKDKIKIVEDTRVTFAGKPAIKLVLEDTTNMDKSPNRETSYMFENNGTVYVVEGLYYLANGTDFIKKQLETAMNSFTLNG</sequence>
<name>A0A3G3K224_9BACL</name>
<evidence type="ECO:0000313" key="3">
    <source>
        <dbReference type="EMBL" id="AYQ74097.1"/>
    </source>
</evidence>
<dbReference type="RefSeq" id="WP_123042179.1">
    <property type="nucleotide sequence ID" value="NZ_CP033433.1"/>
</dbReference>
<evidence type="ECO:0000256" key="1">
    <source>
        <dbReference type="SAM" id="SignalP"/>
    </source>
</evidence>
<dbReference type="Pfam" id="PF07833">
    <property type="entry name" value="Cu_amine_oxidN1"/>
    <property type="match status" value="1"/>
</dbReference>